<evidence type="ECO:0000313" key="5">
    <source>
        <dbReference type="Proteomes" id="UP000235965"/>
    </source>
</evidence>
<keyword evidence="5" id="KW-1185">Reference proteome</keyword>
<name>A0A2J7RET5_9NEOP</name>
<comment type="similarity">
    <text evidence="1">Belongs to the IUNH family.</text>
</comment>
<dbReference type="OrthoDB" id="432381at2759"/>
<feature type="region of interest" description="Disordered" evidence="2">
    <location>
        <begin position="64"/>
        <end position="107"/>
    </location>
</feature>
<dbReference type="InterPro" id="IPR001910">
    <property type="entry name" value="Inosine/uridine_hydrolase_dom"/>
</dbReference>
<organism evidence="4 5">
    <name type="scientific">Cryptotermes secundus</name>
    <dbReference type="NCBI Taxonomy" id="105785"/>
    <lineage>
        <taxon>Eukaryota</taxon>
        <taxon>Metazoa</taxon>
        <taxon>Ecdysozoa</taxon>
        <taxon>Arthropoda</taxon>
        <taxon>Hexapoda</taxon>
        <taxon>Insecta</taxon>
        <taxon>Pterygota</taxon>
        <taxon>Neoptera</taxon>
        <taxon>Polyneoptera</taxon>
        <taxon>Dictyoptera</taxon>
        <taxon>Blattodea</taxon>
        <taxon>Blattoidea</taxon>
        <taxon>Termitoidae</taxon>
        <taxon>Kalotermitidae</taxon>
        <taxon>Cryptotermitinae</taxon>
        <taxon>Cryptotermes</taxon>
    </lineage>
</organism>
<protein>
    <recommendedName>
        <fullName evidence="3">Inosine/uridine-preferring nucleoside hydrolase domain-containing protein</fullName>
    </recommendedName>
</protein>
<dbReference type="PANTHER" id="PTHR46190">
    <property type="entry name" value="SI:CH211-201H21.5-RELATED"/>
    <property type="match status" value="1"/>
</dbReference>
<feature type="region of interest" description="Disordered" evidence="2">
    <location>
        <begin position="119"/>
        <end position="152"/>
    </location>
</feature>
<evidence type="ECO:0000259" key="3">
    <source>
        <dbReference type="Pfam" id="PF01156"/>
    </source>
</evidence>
<accession>A0A2J7RET5</accession>
<reference evidence="4 5" key="1">
    <citation type="submission" date="2017-12" db="EMBL/GenBank/DDBJ databases">
        <title>Hemimetabolous genomes reveal molecular basis of termite eusociality.</title>
        <authorList>
            <person name="Harrison M.C."/>
            <person name="Jongepier E."/>
            <person name="Robertson H.M."/>
            <person name="Arning N."/>
            <person name="Bitard-Feildel T."/>
            <person name="Chao H."/>
            <person name="Childers C.P."/>
            <person name="Dinh H."/>
            <person name="Doddapaneni H."/>
            <person name="Dugan S."/>
            <person name="Gowin J."/>
            <person name="Greiner C."/>
            <person name="Han Y."/>
            <person name="Hu H."/>
            <person name="Hughes D.S.T."/>
            <person name="Huylmans A.-K."/>
            <person name="Kemena C."/>
            <person name="Kremer L.P.M."/>
            <person name="Lee S.L."/>
            <person name="Lopez-Ezquerra A."/>
            <person name="Mallet L."/>
            <person name="Monroy-Kuhn J.M."/>
            <person name="Moser A."/>
            <person name="Murali S.C."/>
            <person name="Muzny D.M."/>
            <person name="Otani S."/>
            <person name="Piulachs M.-D."/>
            <person name="Poelchau M."/>
            <person name="Qu J."/>
            <person name="Schaub F."/>
            <person name="Wada-Katsumata A."/>
            <person name="Worley K.C."/>
            <person name="Xie Q."/>
            <person name="Ylla G."/>
            <person name="Poulsen M."/>
            <person name="Gibbs R.A."/>
            <person name="Schal C."/>
            <person name="Richards S."/>
            <person name="Belles X."/>
            <person name="Korb J."/>
            <person name="Bornberg-Bauer E."/>
        </authorList>
    </citation>
    <scope>NUCLEOTIDE SEQUENCE [LARGE SCALE GENOMIC DNA]</scope>
    <source>
        <tissue evidence="4">Whole body</tissue>
    </source>
</reference>
<proteinExistence type="inferred from homology"/>
<gene>
    <name evidence="4" type="ORF">B7P43_G01510</name>
</gene>
<dbReference type="InterPro" id="IPR052775">
    <property type="entry name" value="IUN_hydrolase"/>
</dbReference>
<dbReference type="InterPro" id="IPR036452">
    <property type="entry name" value="Ribo_hydro-like"/>
</dbReference>
<dbReference type="Proteomes" id="UP000235965">
    <property type="component" value="Unassembled WGS sequence"/>
</dbReference>
<dbReference type="STRING" id="105785.A0A2J7RET5"/>
<feature type="domain" description="Inosine/uridine-preferring nucleoside hydrolase" evidence="3">
    <location>
        <begin position="182"/>
        <end position="401"/>
    </location>
</feature>
<dbReference type="SUPFAM" id="SSF53590">
    <property type="entry name" value="Nucleoside hydrolase"/>
    <property type="match status" value="1"/>
</dbReference>
<dbReference type="InParanoid" id="A0A2J7RET5"/>
<dbReference type="GO" id="GO:0016799">
    <property type="term" value="F:hydrolase activity, hydrolyzing N-glycosyl compounds"/>
    <property type="evidence" value="ECO:0007669"/>
    <property type="project" value="InterPro"/>
</dbReference>
<evidence type="ECO:0000256" key="2">
    <source>
        <dbReference type="SAM" id="MobiDB-lite"/>
    </source>
</evidence>
<evidence type="ECO:0000256" key="1">
    <source>
        <dbReference type="ARBA" id="ARBA00009176"/>
    </source>
</evidence>
<feature type="compositionally biased region" description="Basic and acidic residues" evidence="2">
    <location>
        <begin position="77"/>
        <end position="94"/>
    </location>
</feature>
<dbReference type="EMBL" id="NEVH01004944">
    <property type="protein sequence ID" value="PNF39343.1"/>
    <property type="molecule type" value="Genomic_DNA"/>
</dbReference>
<sequence length="618" mass="69110">MNSRSPEEKEEQQKVLNEEAALDDQYQNGRLAVVCLRQAKKFTQGDGGCLQKFVSARGRMICHIVPTPRKGHGRQGPGKDDPPSKKNKDDDGTHEPAGTLSGNHPGRMLLRREQLESNYCENRPTGKAVEANHRRYKHSLRKRNGDTPVGYSGRIAVKGEQRTAAGSDYDMAAVQSRRVLNLVIDTDVGSDDAMAIILCSAAQRKGDANIWGITCVHGNTSLQNVCANTLKTLHTLGRLDIPVFRGAADSIVETFQRAENIHGSDGFGNFDYRDAPDVAQVMQKENAVNYLTRIASQNPGAVTLLCLGPLTNVALAIRMDPSFCTNVKEIFIMGGNIEGIGNVTAAAEFNFWCDPEAAYVTIHNMKCQITIFPWEAAYKYGRISYLHGREIRWRRKNTPPGLVSHQTIHVVAYQQITVWHSSFTEQRYNLKENMGMEELKEAVQKQTENYKEFKYGFKYMESHKIQGPAGSQDGTEAAAGSGDIFHPRQGNCDRYHAYQRGSGLSQQSRDGHHINMSILARRSKHGTVPSGSTGMIGKPGAPHHEHYHPRTIAECRFIWRSALALKGLKMKIWRERIGTPHKAVHSEPHARGKKKISLRARLLKEFPDLKAYSSFYRH</sequence>
<dbReference type="Gene3D" id="3.90.245.10">
    <property type="entry name" value="Ribonucleoside hydrolase-like"/>
    <property type="match status" value="1"/>
</dbReference>
<dbReference type="PANTHER" id="PTHR46190:SF1">
    <property type="entry name" value="SI:CH211-201H21.5"/>
    <property type="match status" value="1"/>
</dbReference>
<dbReference type="Pfam" id="PF01156">
    <property type="entry name" value="IU_nuc_hydro"/>
    <property type="match status" value="1"/>
</dbReference>
<dbReference type="AlphaFoldDB" id="A0A2J7RET5"/>
<comment type="caution">
    <text evidence="4">The sequence shown here is derived from an EMBL/GenBank/DDBJ whole genome shotgun (WGS) entry which is preliminary data.</text>
</comment>
<evidence type="ECO:0000313" key="4">
    <source>
        <dbReference type="EMBL" id="PNF39343.1"/>
    </source>
</evidence>